<dbReference type="PANTHER" id="PTHR47505">
    <property type="entry name" value="DNA UTILIZATION PROTEIN YHGH"/>
    <property type="match status" value="1"/>
</dbReference>
<comment type="caution">
    <text evidence="2">The sequence shown here is derived from an EMBL/GenBank/DDBJ whole genome shotgun (WGS) entry which is preliminary data.</text>
</comment>
<reference evidence="2 3" key="1">
    <citation type="submission" date="2023-07" db="EMBL/GenBank/DDBJ databases">
        <title>Sorghum-associated microbial communities from plants grown in Nebraska, USA.</title>
        <authorList>
            <person name="Schachtman D."/>
        </authorList>
    </citation>
    <scope>NUCLEOTIDE SEQUENCE [LARGE SCALE GENOMIC DNA]</scope>
    <source>
        <strain evidence="2 3">BE248</strain>
    </source>
</reference>
<dbReference type="InterPro" id="IPR000836">
    <property type="entry name" value="PRTase_dom"/>
</dbReference>
<evidence type="ECO:0000313" key="2">
    <source>
        <dbReference type="EMBL" id="MDR7086227.1"/>
    </source>
</evidence>
<protein>
    <submittedName>
        <fullName evidence="2">Amidophosphoribosyltransferase</fullName>
    </submittedName>
</protein>
<dbReference type="Proteomes" id="UP001257739">
    <property type="component" value="Unassembled WGS sequence"/>
</dbReference>
<dbReference type="InterPro" id="IPR051910">
    <property type="entry name" value="ComF/GntX_DNA_util-trans"/>
</dbReference>
<dbReference type="SUPFAM" id="SSF53271">
    <property type="entry name" value="PRTase-like"/>
    <property type="match status" value="1"/>
</dbReference>
<organism evidence="2 3">
    <name type="scientific">Aeromicrobium panaciterrae</name>
    <dbReference type="NCBI Taxonomy" id="363861"/>
    <lineage>
        <taxon>Bacteria</taxon>
        <taxon>Bacillati</taxon>
        <taxon>Actinomycetota</taxon>
        <taxon>Actinomycetes</taxon>
        <taxon>Propionibacteriales</taxon>
        <taxon>Nocardioidaceae</taxon>
        <taxon>Aeromicrobium</taxon>
    </lineage>
</organism>
<name>A0ABU1UM36_9ACTN</name>
<dbReference type="RefSeq" id="WP_309967661.1">
    <property type="nucleotide sequence ID" value="NZ_JAVDWH010000001.1"/>
</dbReference>
<gene>
    <name evidence="2" type="ORF">J2X11_001066</name>
</gene>
<keyword evidence="3" id="KW-1185">Reference proteome</keyword>
<accession>A0ABU1UM36</accession>
<dbReference type="EMBL" id="JAVDWH010000001">
    <property type="protein sequence ID" value="MDR7086227.1"/>
    <property type="molecule type" value="Genomic_DNA"/>
</dbReference>
<sequence>MGKLAVSAADLILGARCPGCECPALGLCRSCGASIRPDPRVAWPTPTPPALRGPDVTPIAAGTNEGVLRVALIAWKEQGRFGLTTPLAHLLAASVVDLSSDCGPIVLVPVPTSRRSKRSRGTDVVDELARESVRLLRGIGVDVKVEQALTYARATVDQSGLDSSARAANLRGAFRLRRGTLRTPSQVVVIDDILTTGATVGEAVRVLTAADRRPIGVAVVAATPLRSDDHQ</sequence>
<evidence type="ECO:0000256" key="1">
    <source>
        <dbReference type="ARBA" id="ARBA00008007"/>
    </source>
</evidence>
<proteinExistence type="inferred from homology"/>
<dbReference type="Gene3D" id="3.40.50.2020">
    <property type="match status" value="1"/>
</dbReference>
<evidence type="ECO:0000313" key="3">
    <source>
        <dbReference type="Proteomes" id="UP001257739"/>
    </source>
</evidence>
<dbReference type="PANTHER" id="PTHR47505:SF1">
    <property type="entry name" value="DNA UTILIZATION PROTEIN YHGH"/>
    <property type="match status" value="1"/>
</dbReference>
<comment type="similarity">
    <text evidence="1">Belongs to the ComF/GntX family.</text>
</comment>
<dbReference type="InterPro" id="IPR029057">
    <property type="entry name" value="PRTase-like"/>
</dbReference>
<dbReference type="CDD" id="cd06223">
    <property type="entry name" value="PRTases_typeI"/>
    <property type="match status" value="1"/>
</dbReference>